<evidence type="ECO:0000313" key="2">
    <source>
        <dbReference type="Proteomes" id="UP000184191"/>
    </source>
</evidence>
<dbReference type="Pfam" id="PF16867">
    <property type="entry name" value="DMSP_lyase"/>
    <property type="match status" value="1"/>
</dbReference>
<dbReference type="GO" id="GO:0047869">
    <property type="term" value="F:dimethylpropiothetin dethiomethylase activity"/>
    <property type="evidence" value="ECO:0007669"/>
    <property type="project" value="InterPro"/>
</dbReference>
<dbReference type="AlphaFoldDB" id="A0A1M7D456"/>
<dbReference type="InterPro" id="IPR014710">
    <property type="entry name" value="RmlC-like_jellyroll"/>
</dbReference>
<evidence type="ECO:0000313" key="1">
    <source>
        <dbReference type="EMBL" id="SHL74183.1"/>
    </source>
</evidence>
<organism evidence="1 2">
    <name type="scientific">Roseovarius marisflavi</name>
    <dbReference type="NCBI Taxonomy" id="1054996"/>
    <lineage>
        <taxon>Bacteria</taxon>
        <taxon>Pseudomonadati</taxon>
        <taxon>Pseudomonadota</taxon>
        <taxon>Alphaproteobacteria</taxon>
        <taxon>Rhodobacterales</taxon>
        <taxon>Roseobacteraceae</taxon>
        <taxon>Roseovarius</taxon>
    </lineage>
</organism>
<dbReference type="STRING" id="1054996.SAMN05444414_1348"/>
<reference evidence="2" key="1">
    <citation type="submission" date="2016-11" db="EMBL/GenBank/DDBJ databases">
        <authorList>
            <person name="Varghese N."/>
            <person name="Submissions S."/>
        </authorList>
    </citation>
    <scope>NUCLEOTIDE SEQUENCE [LARGE SCALE GENOMIC DNA]</scope>
    <source>
        <strain evidence="2">DSM 29327</strain>
    </source>
</reference>
<name>A0A1M7D456_9RHOB</name>
<dbReference type="EMBL" id="FRBN01000034">
    <property type="protein sequence ID" value="SHL74183.1"/>
    <property type="molecule type" value="Genomic_DNA"/>
</dbReference>
<accession>A0A1M7D456</accession>
<dbReference type="RefSeq" id="WP_245813572.1">
    <property type="nucleotide sequence ID" value="NZ_FRBN01000034.1"/>
</dbReference>
<dbReference type="InterPro" id="IPR011051">
    <property type="entry name" value="RmlC_Cupin_sf"/>
</dbReference>
<keyword evidence="1" id="KW-0456">Lyase</keyword>
<protein>
    <submittedName>
        <fullName evidence="1">Dimethlysulfonioproprionate lyase</fullName>
    </submittedName>
</protein>
<dbReference type="Proteomes" id="UP000184191">
    <property type="component" value="Unassembled WGS sequence"/>
</dbReference>
<dbReference type="SUPFAM" id="SSF51182">
    <property type="entry name" value="RmlC-like cupins"/>
    <property type="match status" value="1"/>
</dbReference>
<dbReference type="Gene3D" id="2.60.120.10">
    <property type="entry name" value="Jelly Rolls"/>
    <property type="match status" value="1"/>
</dbReference>
<gene>
    <name evidence="1" type="ORF">SAMN05444414_1348</name>
</gene>
<sequence>MSATARLTAFLRAAAPRFDDHDSDIARDISRTLQVMRPNAPALAPAILGACAPLPDMLDGARDALTQRLAACLGDLHWRVAGFGKLAPDTDQKLAVVELIGPTGMFAHPHLRIGLLIQREEFHYPRHQHAAEELYFILKGTADWAVDDHPHSPRLPGDFVHHASLQPHGMITRGEPMLAMWGWTGDIDGASYST</sequence>
<keyword evidence="2" id="KW-1185">Reference proteome</keyword>
<dbReference type="InterPro" id="IPR031723">
    <property type="entry name" value="DMSP_lyase"/>
</dbReference>
<proteinExistence type="predicted"/>